<accession>A0ABN6RQU9</accession>
<sequence length="1115" mass="118638">MRLPPSSPRVRLFGPPRAECGAQVTHLTSLKEVALLGLLAVGRAEQTRESLLALLWPDSSPAAARKNLRNALWSLRRLLGEDALKTRGDHLTLAQDLWVDARHFEAAGRLLRLDDGHGHPAPGEGGEAALEQVLELHTGPFLEGIPVPEEGEFDAWLRTQRDRLGHVYLEALTRAVQHAAARGAWAQIPSLAGRALAQDPLLEPLHGALMEAYVHLGQRGEALRQFGRLRETLAREFGLEPSPAILALHARIVAGDLGGLAPAVGSAPRAAGPEPLRLINLLPLDSSQRFFGRERERAELARLLRERPRLLGVYGRGGVGKTALVCRALLDLQAAPESFPYAGVVSLGPTTTGVDWARVVGDLGRLLPEPARAALLRDTHQPGQAPGQLAHALLDHLRGGRFLLLLDEAERLLDPVSGEVADRELRALLTTVLRQGGPLTVLHSSRAPWPIPVAWASWERSLHLTAGLSVAEGAALLRACDPDGHAGLREAGDDQLAPIVRGAAGFPRALEAVAGLLLERPLLRLEDLCGAPERFLGEATGLVVEQVLGQLPPELLRVLEGLALLGRPVPRAALASVLRPYVAEETLDNLLQRLVRSHLVQYDRSVEIFSLHTLDRDYAYRRIPTQGNETASAGPPYTRRALHLRAAAYHRSVAPTPELAAPDDAENRLREFEHLLAAGEGDRAAAVLLTLGPSLTHWGQLSRLAGLHAALHGHVADPELTQGHLVAQGRALRALGRAGEAAVHLRDAAGLAHAAADTQGEIDALLELASTLYQLGRREQWQAVTTQALTAAQALSDRARRAAALKGLGNLCLSGGDLGRARDIYREALEETRAVGDRTLEGALLYNLGLVHAELWDLDPALSLLRAALHLGGAGPNPAAEAATLGTLGSVLAGQGDLAGAFYHTQRALEIQRARGDRYGECWNLGNLGIWELLGGNARQAVAELRAAVALAREIGAESLVAFKGVFLAAALLLDGEDEEALQVAQKVRTIDEPTNNDSAALLHGLALARADRSAEAREAFEAACDFAGARLALTPGLYSAVAIRGLAEAGLVVVAGGAPEQAACSLRAAHAACAPGLLLYGQQLLGLLTQLPDGTRLAVLSRTFLPPTFAASPG</sequence>
<reference evidence="3" key="1">
    <citation type="submission" date="2022-07" db="EMBL/GenBank/DDBJ databases">
        <title>Complete Genome Sequence of the Radioresistant Bacterium Deinococcus aetherius ST0316, Isolated from the Air Dust collected in Lower Stratosphere above Japan.</title>
        <authorList>
            <person name="Satoh K."/>
            <person name="Hagiwara K."/>
            <person name="Katsumata K."/>
            <person name="Kubo A."/>
            <person name="Yokobori S."/>
            <person name="Yamagishi A."/>
            <person name="Oono Y."/>
            <person name="Narumi I."/>
        </authorList>
    </citation>
    <scope>NUCLEOTIDE SEQUENCE</scope>
    <source>
        <strain evidence="3">ST0316</strain>
        <plasmid evidence="3">pDAETH-2</plasmid>
    </source>
</reference>
<dbReference type="InterPro" id="IPR051677">
    <property type="entry name" value="AfsR-DnrI-RedD_regulator"/>
</dbReference>
<dbReference type="InterPro" id="IPR036388">
    <property type="entry name" value="WH-like_DNA-bd_sf"/>
</dbReference>
<evidence type="ECO:0000313" key="4">
    <source>
        <dbReference type="Proteomes" id="UP001064971"/>
    </source>
</evidence>
<dbReference type="InterPro" id="IPR049052">
    <property type="entry name" value="nSTAND1"/>
</dbReference>
<dbReference type="SUPFAM" id="SSF48452">
    <property type="entry name" value="TPR-like"/>
    <property type="match status" value="3"/>
</dbReference>
<proteinExistence type="predicted"/>
<gene>
    <name evidence="3" type="ORF">DAETH_42930</name>
</gene>
<geneLocation type="plasmid" evidence="3 4">
    <name>pDAETH-2</name>
</geneLocation>
<dbReference type="InterPro" id="IPR019734">
    <property type="entry name" value="TPR_rpt"/>
</dbReference>
<protein>
    <submittedName>
        <fullName evidence="3">XRE family transcriptional regulator</fullName>
    </submittedName>
</protein>
<dbReference type="PRINTS" id="PR00364">
    <property type="entry name" value="DISEASERSIST"/>
</dbReference>
<keyword evidence="3" id="KW-0614">Plasmid</keyword>
<feature type="domain" description="AAA+ ATPase" evidence="1">
    <location>
        <begin position="307"/>
        <end position="510"/>
    </location>
</feature>
<dbReference type="Gene3D" id="3.40.50.300">
    <property type="entry name" value="P-loop containing nucleotide triphosphate hydrolases"/>
    <property type="match status" value="1"/>
</dbReference>
<dbReference type="Gene3D" id="1.25.40.10">
    <property type="entry name" value="Tetratricopeptide repeat domain"/>
    <property type="match status" value="2"/>
</dbReference>
<evidence type="ECO:0000259" key="1">
    <source>
        <dbReference type="SMART" id="SM00382"/>
    </source>
</evidence>
<dbReference type="PANTHER" id="PTHR35807">
    <property type="entry name" value="TRANSCRIPTIONAL REGULATOR REDD-RELATED"/>
    <property type="match status" value="1"/>
</dbReference>
<dbReference type="RefSeq" id="WP_264778174.1">
    <property type="nucleotide sequence ID" value="NZ_AP026562.1"/>
</dbReference>
<dbReference type="Pfam" id="PF20703">
    <property type="entry name" value="nSTAND1"/>
    <property type="match status" value="1"/>
</dbReference>
<dbReference type="InterPro" id="IPR003593">
    <property type="entry name" value="AAA+_ATPase"/>
</dbReference>
<dbReference type="InterPro" id="IPR005158">
    <property type="entry name" value="BTAD"/>
</dbReference>
<dbReference type="InterPro" id="IPR016032">
    <property type="entry name" value="Sig_transdc_resp-reg_C-effctor"/>
</dbReference>
<dbReference type="SUPFAM" id="SSF52540">
    <property type="entry name" value="P-loop containing nucleoside triphosphate hydrolases"/>
    <property type="match status" value="1"/>
</dbReference>
<dbReference type="SMART" id="SM01043">
    <property type="entry name" value="BTAD"/>
    <property type="match status" value="1"/>
</dbReference>
<dbReference type="Gene3D" id="1.10.10.10">
    <property type="entry name" value="Winged helix-like DNA-binding domain superfamily/Winged helix DNA-binding domain"/>
    <property type="match status" value="1"/>
</dbReference>
<keyword evidence="4" id="KW-1185">Reference proteome</keyword>
<dbReference type="EMBL" id="AP026562">
    <property type="protein sequence ID" value="BDP44324.1"/>
    <property type="molecule type" value="Genomic_DNA"/>
</dbReference>
<name>A0ABN6RQU9_9DEIO</name>
<dbReference type="SUPFAM" id="SSF46894">
    <property type="entry name" value="C-terminal effector domain of the bipartite response regulators"/>
    <property type="match status" value="1"/>
</dbReference>
<dbReference type="InterPro" id="IPR011990">
    <property type="entry name" value="TPR-like_helical_dom_sf"/>
</dbReference>
<dbReference type="Pfam" id="PF03704">
    <property type="entry name" value="BTAD"/>
    <property type="match status" value="1"/>
</dbReference>
<evidence type="ECO:0000259" key="2">
    <source>
        <dbReference type="SMART" id="SM01043"/>
    </source>
</evidence>
<dbReference type="Proteomes" id="UP001064971">
    <property type="component" value="Plasmid pDAETH-2"/>
</dbReference>
<dbReference type="InterPro" id="IPR027417">
    <property type="entry name" value="P-loop_NTPase"/>
</dbReference>
<feature type="domain" description="Bacterial transcriptional activator" evidence="2">
    <location>
        <begin position="99"/>
        <end position="253"/>
    </location>
</feature>
<dbReference type="Pfam" id="PF13424">
    <property type="entry name" value="TPR_12"/>
    <property type="match status" value="1"/>
</dbReference>
<organism evidence="3 4">
    <name type="scientific">Deinococcus aetherius</name>
    <dbReference type="NCBI Taxonomy" id="200252"/>
    <lineage>
        <taxon>Bacteria</taxon>
        <taxon>Thermotogati</taxon>
        <taxon>Deinococcota</taxon>
        <taxon>Deinococci</taxon>
        <taxon>Deinococcales</taxon>
        <taxon>Deinococcaceae</taxon>
        <taxon>Deinococcus</taxon>
    </lineage>
</organism>
<evidence type="ECO:0000313" key="3">
    <source>
        <dbReference type="EMBL" id="BDP44324.1"/>
    </source>
</evidence>
<dbReference type="SMART" id="SM00028">
    <property type="entry name" value="TPR"/>
    <property type="match status" value="3"/>
</dbReference>
<dbReference type="SMART" id="SM00382">
    <property type="entry name" value="AAA"/>
    <property type="match status" value="1"/>
</dbReference>